<dbReference type="Pfam" id="PF07727">
    <property type="entry name" value="RVT_2"/>
    <property type="match status" value="1"/>
</dbReference>
<dbReference type="InterPro" id="IPR013103">
    <property type="entry name" value="RVT_2"/>
</dbReference>
<keyword evidence="3" id="KW-1185">Reference proteome</keyword>
<evidence type="ECO:0000259" key="1">
    <source>
        <dbReference type="Pfam" id="PF07727"/>
    </source>
</evidence>
<proteinExistence type="predicted"/>
<dbReference type="AlphaFoldDB" id="A0A9R1XLK5"/>
<organism evidence="2 3">
    <name type="scientific">Lactuca sativa</name>
    <name type="common">Garden lettuce</name>
    <dbReference type="NCBI Taxonomy" id="4236"/>
    <lineage>
        <taxon>Eukaryota</taxon>
        <taxon>Viridiplantae</taxon>
        <taxon>Streptophyta</taxon>
        <taxon>Embryophyta</taxon>
        <taxon>Tracheophyta</taxon>
        <taxon>Spermatophyta</taxon>
        <taxon>Magnoliopsida</taxon>
        <taxon>eudicotyledons</taxon>
        <taxon>Gunneridae</taxon>
        <taxon>Pentapetalae</taxon>
        <taxon>asterids</taxon>
        <taxon>campanulids</taxon>
        <taxon>Asterales</taxon>
        <taxon>Asteraceae</taxon>
        <taxon>Cichorioideae</taxon>
        <taxon>Cichorieae</taxon>
        <taxon>Lactucinae</taxon>
        <taxon>Lactuca</taxon>
    </lineage>
</organism>
<dbReference type="InterPro" id="IPR043502">
    <property type="entry name" value="DNA/RNA_pol_sf"/>
</dbReference>
<feature type="domain" description="Reverse transcriptase Ty1/copia-type" evidence="1">
    <location>
        <begin position="11"/>
        <end position="153"/>
    </location>
</feature>
<gene>
    <name evidence="2" type="ORF">LSAT_V11C400184490</name>
</gene>
<name>A0A9R1XLK5_LACSA</name>
<accession>A0A9R1XLK5</accession>
<protein>
    <recommendedName>
        <fullName evidence="1">Reverse transcriptase Ty1/copia-type domain-containing protein</fullName>
    </recommendedName>
</protein>
<sequence>MNEEIEVLYRNQTWIISELPPSRKPIGGKCVYKIKYNSNGEVDRFKAGLVAKGYNQRDGIDYEETFSPIAKIVTIRIVITLGVNSDWMFFQFDINNSFLYNDLDEDVYMSLSLGYHTKGDNHVFKLLKSLHGLKQAPRKWNEKLCSSLFEFGFF</sequence>
<dbReference type="EMBL" id="NBSK02000004">
    <property type="protein sequence ID" value="KAJ0214264.1"/>
    <property type="molecule type" value="Genomic_DNA"/>
</dbReference>
<evidence type="ECO:0000313" key="2">
    <source>
        <dbReference type="EMBL" id="KAJ0214264.1"/>
    </source>
</evidence>
<evidence type="ECO:0000313" key="3">
    <source>
        <dbReference type="Proteomes" id="UP000235145"/>
    </source>
</evidence>
<dbReference type="SUPFAM" id="SSF56672">
    <property type="entry name" value="DNA/RNA polymerases"/>
    <property type="match status" value="1"/>
</dbReference>
<comment type="caution">
    <text evidence="2">The sequence shown here is derived from an EMBL/GenBank/DDBJ whole genome shotgun (WGS) entry which is preliminary data.</text>
</comment>
<reference evidence="2 3" key="1">
    <citation type="journal article" date="2017" name="Nat. Commun.">
        <title>Genome assembly with in vitro proximity ligation data and whole-genome triplication in lettuce.</title>
        <authorList>
            <person name="Reyes-Chin-Wo S."/>
            <person name="Wang Z."/>
            <person name="Yang X."/>
            <person name="Kozik A."/>
            <person name="Arikit S."/>
            <person name="Song C."/>
            <person name="Xia L."/>
            <person name="Froenicke L."/>
            <person name="Lavelle D.O."/>
            <person name="Truco M.J."/>
            <person name="Xia R."/>
            <person name="Zhu S."/>
            <person name="Xu C."/>
            <person name="Xu H."/>
            <person name="Xu X."/>
            <person name="Cox K."/>
            <person name="Korf I."/>
            <person name="Meyers B.C."/>
            <person name="Michelmore R.W."/>
        </authorList>
    </citation>
    <scope>NUCLEOTIDE SEQUENCE [LARGE SCALE GENOMIC DNA]</scope>
    <source>
        <strain evidence="3">cv. Salinas</strain>
        <tissue evidence="2">Seedlings</tissue>
    </source>
</reference>
<dbReference type="Proteomes" id="UP000235145">
    <property type="component" value="Unassembled WGS sequence"/>
</dbReference>